<name>D7FJS6_ECTSI</name>
<evidence type="ECO:0000256" key="1">
    <source>
        <dbReference type="ARBA" id="ARBA00022676"/>
    </source>
</evidence>
<sequence>MESPATIARTSSATAAARGALVSEEWWAHILRDADMFSSLGGDAKVVCTSAGHTTRLVLDLVEPEHTAVVPLPKTAGEGGVDGSVATAMSSFKLTSEQNGSIVSSSHSSFHVRFSQVAGLRRIGTVDGGTAGSELLETVPRRVKISVNGVEATTVLDSVSIDGVRAGTNVFEFCLLDKQMEDPQRGTRPADGEICIAQISLIIEVFSAETHVVRRRPSQEGALSSRAAAGGTEGGDGGIEPRRIVFVVDLQVVDGYKLSTLHLSKNMPSGFRASMLDLSCAPGDLPVKDSFERHAVEVFRLCIKPPIKMWDSAQREGTTVVQLLHSALVSAATWEDVTSRHPDVAQALLDLHRHLSAFDVLVMSNGRGDNDAFLLQAARLARVGTRVVLLGAGAVSSHVSPLFGGATKLIGPSHYVAHAPAVSRNEQGLSVKVCQPVMDAAGVLSAARSCRLTNAEARDGSEKVSGGHPQYPERSFGEDEGGATGVNDGGSVSPSPSKFIMVGRVVPEKTPGMFVRAVAVLQRRLEEGGGRRAEAVVVGNGTLLGPMQGLARDLNATVRFTGFLSAEEVPCEVQKATALVLPSTGPTAFEMVGPEAMLLGVPLVTFGFGGSGELVRHMENGILVAEPTPKALADALELLAGDAVLRDRLGAQARLDALQALSLPEMVACFVDEFGSFAKNRRRTSPT</sequence>
<proteinExistence type="predicted"/>
<feature type="region of interest" description="Disordered" evidence="2">
    <location>
        <begin position="456"/>
        <end position="492"/>
    </location>
</feature>
<accession>D7FJS6</accession>
<dbReference type="Pfam" id="PF00534">
    <property type="entry name" value="Glycos_transf_1"/>
    <property type="match status" value="1"/>
</dbReference>
<feature type="region of interest" description="Disordered" evidence="2">
    <location>
        <begin position="217"/>
        <end position="236"/>
    </location>
</feature>
<dbReference type="EMBL" id="FN649741">
    <property type="protein sequence ID" value="CBJ29178.1"/>
    <property type="molecule type" value="Genomic_DNA"/>
</dbReference>
<keyword evidence="5" id="KW-1185">Reference proteome</keyword>
<dbReference type="SUPFAM" id="SSF53756">
    <property type="entry name" value="UDP-Glycosyltransferase/glycogen phosphorylase"/>
    <property type="match status" value="1"/>
</dbReference>
<organism evidence="4 5">
    <name type="scientific">Ectocarpus siliculosus</name>
    <name type="common">Brown alga</name>
    <name type="synonym">Conferva siliculosa</name>
    <dbReference type="NCBI Taxonomy" id="2880"/>
    <lineage>
        <taxon>Eukaryota</taxon>
        <taxon>Sar</taxon>
        <taxon>Stramenopiles</taxon>
        <taxon>Ochrophyta</taxon>
        <taxon>PX clade</taxon>
        <taxon>Phaeophyceae</taxon>
        <taxon>Ectocarpales</taxon>
        <taxon>Ectocarpaceae</taxon>
        <taxon>Ectocarpus</taxon>
    </lineage>
</organism>
<keyword evidence="1" id="KW-0328">Glycosyltransferase</keyword>
<dbReference type="AlphaFoldDB" id="D7FJS6"/>
<dbReference type="Proteomes" id="UP000002630">
    <property type="component" value="Linkage Group LG16"/>
</dbReference>
<evidence type="ECO:0000313" key="4">
    <source>
        <dbReference type="EMBL" id="CBJ29178.1"/>
    </source>
</evidence>
<dbReference type="Gene3D" id="3.40.50.2000">
    <property type="entry name" value="Glycogen Phosphorylase B"/>
    <property type="match status" value="1"/>
</dbReference>
<protein>
    <submittedName>
        <fullName evidence="4">Spore coat protein</fullName>
    </submittedName>
</protein>
<keyword evidence="1" id="KW-0808">Transferase</keyword>
<dbReference type="PANTHER" id="PTHR45947">
    <property type="entry name" value="SULFOQUINOVOSYL TRANSFERASE SQD2"/>
    <property type="match status" value="1"/>
</dbReference>
<dbReference type="InParanoid" id="D7FJS6"/>
<gene>
    <name evidence="4" type="ORF">Esi_0136_0051</name>
</gene>
<dbReference type="InterPro" id="IPR050194">
    <property type="entry name" value="Glycosyltransferase_grp1"/>
</dbReference>
<dbReference type="GO" id="GO:0016757">
    <property type="term" value="F:glycosyltransferase activity"/>
    <property type="evidence" value="ECO:0007669"/>
    <property type="project" value="UniProtKB-KW"/>
</dbReference>
<dbReference type="OrthoDB" id="72938at2759"/>
<dbReference type="PANTHER" id="PTHR45947:SF14">
    <property type="entry name" value="SLL1723 PROTEIN"/>
    <property type="match status" value="1"/>
</dbReference>
<evidence type="ECO:0000256" key="2">
    <source>
        <dbReference type="SAM" id="MobiDB-lite"/>
    </source>
</evidence>
<dbReference type="EMBL" id="FN647972">
    <property type="protein sequence ID" value="CBJ29178.1"/>
    <property type="molecule type" value="Genomic_DNA"/>
</dbReference>
<dbReference type="CDD" id="cd03801">
    <property type="entry name" value="GT4_PimA-like"/>
    <property type="match status" value="1"/>
</dbReference>
<dbReference type="InterPro" id="IPR001296">
    <property type="entry name" value="Glyco_trans_1"/>
</dbReference>
<evidence type="ECO:0000313" key="5">
    <source>
        <dbReference type="Proteomes" id="UP000002630"/>
    </source>
</evidence>
<reference evidence="4 5" key="1">
    <citation type="journal article" date="2010" name="Nature">
        <title>The Ectocarpus genome and the independent evolution of multicellularity in brown algae.</title>
        <authorList>
            <person name="Cock J.M."/>
            <person name="Sterck L."/>
            <person name="Rouze P."/>
            <person name="Scornet D."/>
            <person name="Allen A.E."/>
            <person name="Amoutzias G."/>
            <person name="Anthouard V."/>
            <person name="Artiguenave F."/>
            <person name="Aury J.M."/>
            <person name="Badger J.H."/>
            <person name="Beszteri B."/>
            <person name="Billiau K."/>
            <person name="Bonnet E."/>
            <person name="Bothwell J.H."/>
            <person name="Bowler C."/>
            <person name="Boyen C."/>
            <person name="Brownlee C."/>
            <person name="Carrano C.J."/>
            <person name="Charrier B."/>
            <person name="Cho G.Y."/>
            <person name="Coelho S.M."/>
            <person name="Collen J."/>
            <person name="Corre E."/>
            <person name="Da Silva C."/>
            <person name="Delage L."/>
            <person name="Delaroque N."/>
            <person name="Dittami S.M."/>
            <person name="Doulbeau S."/>
            <person name="Elias M."/>
            <person name="Farnham G."/>
            <person name="Gachon C.M."/>
            <person name="Gschloessl B."/>
            <person name="Heesch S."/>
            <person name="Jabbari K."/>
            <person name="Jubin C."/>
            <person name="Kawai H."/>
            <person name="Kimura K."/>
            <person name="Kloareg B."/>
            <person name="Kupper F.C."/>
            <person name="Lang D."/>
            <person name="Le Bail A."/>
            <person name="Leblanc C."/>
            <person name="Lerouge P."/>
            <person name="Lohr M."/>
            <person name="Lopez P.J."/>
            <person name="Martens C."/>
            <person name="Maumus F."/>
            <person name="Michel G."/>
            <person name="Miranda-Saavedra D."/>
            <person name="Morales J."/>
            <person name="Moreau H."/>
            <person name="Motomura T."/>
            <person name="Nagasato C."/>
            <person name="Napoli C.A."/>
            <person name="Nelson D.R."/>
            <person name="Nyvall-Collen P."/>
            <person name="Peters A.F."/>
            <person name="Pommier C."/>
            <person name="Potin P."/>
            <person name="Poulain J."/>
            <person name="Quesneville H."/>
            <person name="Read B."/>
            <person name="Rensing S.A."/>
            <person name="Ritter A."/>
            <person name="Rousvoal S."/>
            <person name="Samanta M."/>
            <person name="Samson G."/>
            <person name="Schroeder D.C."/>
            <person name="Segurens B."/>
            <person name="Strittmatter M."/>
            <person name="Tonon T."/>
            <person name="Tregear J.W."/>
            <person name="Valentin K."/>
            <person name="von Dassow P."/>
            <person name="Yamagishi T."/>
            <person name="Van de Peer Y."/>
            <person name="Wincker P."/>
        </authorList>
    </citation>
    <scope>NUCLEOTIDE SEQUENCE [LARGE SCALE GENOMIC DNA]</scope>
    <source>
        <strain evidence="5">Ec32 / CCAP1310/4</strain>
    </source>
</reference>
<feature type="domain" description="Glycosyl transferase family 1" evidence="3">
    <location>
        <begin position="496"/>
        <end position="654"/>
    </location>
</feature>
<evidence type="ECO:0000259" key="3">
    <source>
        <dbReference type="Pfam" id="PF00534"/>
    </source>
</evidence>